<name>A0A433A2E3_9FUNG</name>
<dbReference type="GO" id="GO:0005524">
    <property type="term" value="F:ATP binding"/>
    <property type="evidence" value="ECO:0007669"/>
    <property type="project" value="UniProtKB-KW"/>
</dbReference>
<accession>A0A433A2E3</accession>
<dbReference type="AlphaFoldDB" id="A0A433A2E3"/>
<organism evidence="7 8">
    <name type="scientific">Jimgerdemannia flammicorona</name>
    <dbReference type="NCBI Taxonomy" id="994334"/>
    <lineage>
        <taxon>Eukaryota</taxon>
        <taxon>Fungi</taxon>
        <taxon>Fungi incertae sedis</taxon>
        <taxon>Mucoromycota</taxon>
        <taxon>Mucoromycotina</taxon>
        <taxon>Endogonomycetes</taxon>
        <taxon>Endogonales</taxon>
        <taxon>Endogonaceae</taxon>
        <taxon>Jimgerdemannia</taxon>
    </lineage>
</organism>
<dbReference type="SUPFAM" id="SSF56112">
    <property type="entry name" value="Protein kinase-like (PK-like)"/>
    <property type="match status" value="1"/>
</dbReference>
<keyword evidence="4 7" id="KW-0418">Kinase</keyword>
<dbReference type="InterPro" id="IPR050494">
    <property type="entry name" value="Ser_Thr_dual-spec_kinase"/>
</dbReference>
<gene>
    <name evidence="7" type="ORF">BC936DRAFT_141345</name>
</gene>
<protein>
    <submittedName>
        <fullName evidence="7">Kinase-like domain-containing protein</fullName>
    </submittedName>
</protein>
<proteinExistence type="predicted"/>
<evidence type="ECO:0000256" key="4">
    <source>
        <dbReference type="ARBA" id="ARBA00022777"/>
    </source>
</evidence>
<dbReference type="OrthoDB" id="9332038at2759"/>
<dbReference type="PANTHER" id="PTHR24058:SF17">
    <property type="entry name" value="HOMEODOMAIN INTERACTING PROTEIN KINASE, ISOFORM D"/>
    <property type="match status" value="1"/>
</dbReference>
<dbReference type="Gene3D" id="1.10.510.10">
    <property type="entry name" value="Transferase(Phosphotransferase) domain 1"/>
    <property type="match status" value="1"/>
</dbReference>
<dbReference type="PANTHER" id="PTHR24058">
    <property type="entry name" value="DUAL SPECIFICITY PROTEIN KINASE"/>
    <property type="match status" value="1"/>
</dbReference>
<evidence type="ECO:0000313" key="8">
    <source>
        <dbReference type="Proteomes" id="UP000268093"/>
    </source>
</evidence>
<keyword evidence="3" id="KW-0547">Nucleotide-binding</keyword>
<feature type="domain" description="Protein kinase" evidence="6">
    <location>
        <begin position="1"/>
        <end position="261"/>
    </location>
</feature>
<sequence>YDKDDRHHILRLIDTFIHRRHLCLVFELLSVNLYELIKQNQFRGLSTNLVRVFTAQLLDALTVLNEANIIHCDLKPENWEIGPRHPTFLNPLTPDMLVFKNHPTNFNDHPSYSLESPTIKVIDFGSACHEAQTVYTYIQSRFYRSPEVLLGLPYTSRIDMWSLGCIAAELFLGLPLFPGSSEYNQISRIVEMLGTPPAHMLEVGKNALDYFDRTVDQYGRKTYRLKDMETYSRERNVQEQPSKKYFAATKLPEIVNTYPVMRRGLSQKEQERGKDW</sequence>
<dbReference type="GO" id="GO:0004713">
    <property type="term" value="F:protein tyrosine kinase activity"/>
    <property type="evidence" value="ECO:0007669"/>
    <property type="project" value="TreeGrafter"/>
</dbReference>
<evidence type="ECO:0000259" key="6">
    <source>
        <dbReference type="PROSITE" id="PS50011"/>
    </source>
</evidence>
<dbReference type="GO" id="GO:0005737">
    <property type="term" value="C:cytoplasm"/>
    <property type="evidence" value="ECO:0007669"/>
    <property type="project" value="TreeGrafter"/>
</dbReference>
<dbReference type="InterPro" id="IPR011009">
    <property type="entry name" value="Kinase-like_dom_sf"/>
</dbReference>
<dbReference type="Pfam" id="PF00069">
    <property type="entry name" value="Pkinase"/>
    <property type="match status" value="1"/>
</dbReference>
<evidence type="ECO:0000256" key="2">
    <source>
        <dbReference type="ARBA" id="ARBA00022679"/>
    </source>
</evidence>
<evidence type="ECO:0000256" key="3">
    <source>
        <dbReference type="ARBA" id="ARBA00022741"/>
    </source>
</evidence>
<reference evidence="7 8" key="1">
    <citation type="journal article" date="2018" name="New Phytol.">
        <title>Phylogenomics of Endogonaceae and evolution of mycorrhizas within Mucoromycota.</title>
        <authorList>
            <person name="Chang Y."/>
            <person name="Desiro A."/>
            <person name="Na H."/>
            <person name="Sandor L."/>
            <person name="Lipzen A."/>
            <person name="Clum A."/>
            <person name="Barry K."/>
            <person name="Grigoriev I.V."/>
            <person name="Martin F.M."/>
            <person name="Stajich J.E."/>
            <person name="Smith M.E."/>
            <person name="Bonito G."/>
            <person name="Spatafora J.W."/>
        </authorList>
    </citation>
    <scope>NUCLEOTIDE SEQUENCE [LARGE SCALE GENOMIC DNA]</scope>
    <source>
        <strain evidence="7 8">GMNB39</strain>
    </source>
</reference>
<dbReference type="InterPro" id="IPR000719">
    <property type="entry name" value="Prot_kinase_dom"/>
</dbReference>
<dbReference type="SMART" id="SM00220">
    <property type="entry name" value="S_TKc"/>
    <property type="match status" value="1"/>
</dbReference>
<evidence type="ECO:0000256" key="1">
    <source>
        <dbReference type="ARBA" id="ARBA00022527"/>
    </source>
</evidence>
<comment type="caution">
    <text evidence="7">The sequence shown here is derived from an EMBL/GenBank/DDBJ whole genome shotgun (WGS) entry which is preliminary data.</text>
</comment>
<dbReference type="Proteomes" id="UP000268093">
    <property type="component" value="Unassembled WGS sequence"/>
</dbReference>
<dbReference type="GO" id="GO:0005634">
    <property type="term" value="C:nucleus"/>
    <property type="evidence" value="ECO:0007669"/>
    <property type="project" value="TreeGrafter"/>
</dbReference>
<keyword evidence="8" id="KW-1185">Reference proteome</keyword>
<dbReference type="EMBL" id="RBNI01019399">
    <property type="protein sequence ID" value="RUO96857.1"/>
    <property type="molecule type" value="Genomic_DNA"/>
</dbReference>
<dbReference type="GO" id="GO:0004674">
    <property type="term" value="F:protein serine/threonine kinase activity"/>
    <property type="evidence" value="ECO:0007669"/>
    <property type="project" value="UniProtKB-KW"/>
</dbReference>
<keyword evidence="5" id="KW-0067">ATP-binding</keyword>
<feature type="non-terminal residue" evidence="7">
    <location>
        <position position="1"/>
    </location>
</feature>
<evidence type="ECO:0000313" key="7">
    <source>
        <dbReference type="EMBL" id="RUO96857.1"/>
    </source>
</evidence>
<evidence type="ECO:0000256" key="5">
    <source>
        <dbReference type="ARBA" id="ARBA00022840"/>
    </source>
</evidence>
<keyword evidence="2" id="KW-0808">Transferase</keyword>
<keyword evidence="1" id="KW-0723">Serine/threonine-protein kinase</keyword>
<dbReference type="PROSITE" id="PS50011">
    <property type="entry name" value="PROTEIN_KINASE_DOM"/>
    <property type="match status" value="1"/>
</dbReference>